<evidence type="ECO:0000256" key="2">
    <source>
        <dbReference type="ARBA" id="ARBA00023125"/>
    </source>
</evidence>
<name>A0ABW9T379_9BACL</name>
<evidence type="ECO:0000256" key="1">
    <source>
        <dbReference type="ARBA" id="ARBA00023015"/>
    </source>
</evidence>
<dbReference type="PRINTS" id="PR00032">
    <property type="entry name" value="HTHARAC"/>
</dbReference>
<feature type="domain" description="HTH araC/xylS-type" evidence="4">
    <location>
        <begin position="163"/>
        <end position="264"/>
    </location>
</feature>
<dbReference type="Pfam" id="PF12833">
    <property type="entry name" value="HTH_18"/>
    <property type="match status" value="1"/>
</dbReference>
<dbReference type="InterPro" id="IPR018060">
    <property type="entry name" value="HTH_AraC"/>
</dbReference>
<dbReference type="PANTHER" id="PTHR43280:SF2">
    <property type="entry name" value="HTH-TYPE TRANSCRIPTIONAL REGULATOR EXSA"/>
    <property type="match status" value="1"/>
</dbReference>
<dbReference type="Pfam" id="PF02311">
    <property type="entry name" value="AraC_binding"/>
    <property type="match status" value="1"/>
</dbReference>
<reference evidence="5 6" key="1">
    <citation type="submission" date="2019-11" db="EMBL/GenBank/DDBJ databases">
        <title>Draft genome sequences of five Paenibacillus species of dairy origin.</title>
        <authorList>
            <person name="Olajide A.M."/>
            <person name="Chen S."/>
            <person name="Lapointe G."/>
        </authorList>
    </citation>
    <scope>NUCLEOTIDE SEQUENCE [LARGE SCALE GENOMIC DNA]</scope>
    <source>
        <strain evidence="5 6">3CS1</strain>
    </source>
</reference>
<dbReference type="SMART" id="SM00342">
    <property type="entry name" value="HTH_ARAC"/>
    <property type="match status" value="1"/>
</dbReference>
<dbReference type="Proteomes" id="UP000435177">
    <property type="component" value="Unassembled WGS sequence"/>
</dbReference>
<keyword evidence="1" id="KW-0805">Transcription regulation</keyword>
<dbReference type="EMBL" id="WOAA01000009">
    <property type="protein sequence ID" value="MUG66911.1"/>
    <property type="molecule type" value="Genomic_DNA"/>
</dbReference>
<dbReference type="SUPFAM" id="SSF46689">
    <property type="entry name" value="Homeodomain-like"/>
    <property type="match status" value="1"/>
</dbReference>
<dbReference type="Gene3D" id="1.10.10.60">
    <property type="entry name" value="Homeodomain-like"/>
    <property type="match status" value="2"/>
</dbReference>
<sequence length="271" mass="30693">MDAKLPVDLYDAADYGDIISGHISADSSYGVIRPQGRGDLLLAYTLQGRGYFKTSAGTRVAEAHELILLREDVPHQYGTMDGEQGWSFLWVHFPKLPEISYLPQEELLSASIPEGYGRERVLAAFHHIFYHAGERSDYWHALSENSIRELLLLLARQLSSKRDPRITLVLGMLSQSKQEIRVEHLAKAAGLSVSRLAHLFKEQVGEGIVEHANRLRIQQAARFMEHMDRTATEAAQDVGFNSYNHFAALFRKQMGVSPRTYKQMKSAQQQR</sequence>
<dbReference type="InterPro" id="IPR003313">
    <property type="entry name" value="AraC-bd"/>
</dbReference>
<keyword evidence="3" id="KW-0804">Transcription</keyword>
<dbReference type="InterPro" id="IPR020449">
    <property type="entry name" value="Tscrpt_reg_AraC-type_HTH"/>
</dbReference>
<protein>
    <submittedName>
        <fullName evidence="5">Helix-turn-helix domain-containing protein</fullName>
    </submittedName>
</protein>
<evidence type="ECO:0000259" key="4">
    <source>
        <dbReference type="PROSITE" id="PS01124"/>
    </source>
</evidence>
<keyword evidence="2" id="KW-0238">DNA-binding</keyword>
<comment type="caution">
    <text evidence="5">The sequence shown here is derived from an EMBL/GenBank/DDBJ whole genome shotgun (WGS) entry which is preliminary data.</text>
</comment>
<gene>
    <name evidence="5" type="ORF">GNP94_12945</name>
</gene>
<dbReference type="SUPFAM" id="SSF51215">
    <property type="entry name" value="Regulatory protein AraC"/>
    <property type="match status" value="1"/>
</dbReference>
<dbReference type="PANTHER" id="PTHR43280">
    <property type="entry name" value="ARAC-FAMILY TRANSCRIPTIONAL REGULATOR"/>
    <property type="match status" value="1"/>
</dbReference>
<dbReference type="RefSeq" id="WP_155618201.1">
    <property type="nucleotide sequence ID" value="NZ_WOAA01000009.1"/>
</dbReference>
<dbReference type="InterPro" id="IPR037923">
    <property type="entry name" value="HTH-like"/>
</dbReference>
<organism evidence="5 6">
    <name type="scientific">Paenibacillus campinasensis</name>
    <dbReference type="NCBI Taxonomy" id="66347"/>
    <lineage>
        <taxon>Bacteria</taxon>
        <taxon>Bacillati</taxon>
        <taxon>Bacillota</taxon>
        <taxon>Bacilli</taxon>
        <taxon>Bacillales</taxon>
        <taxon>Paenibacillaceae</taxon>
        <taxon>Paenibacillus</taxon>
    </lineage>
</organism>
<dbReference type="InterPro" id="IPR009057">
    <property type="entry name" value="Homeodomain-like_sf"/>
</dbReference>
<evidence type="ECO:0000256" key="3">
    <source>
        <dbReference type="ARBA" id="ARBA00023163"/>
    </source>
</evidence>
<keyword evidence="6" id="KW-1185">Reference proteome</keyword>
<evidence type="ECO:0000313" key="6">
    <source>
        <dbReference type="Proteomes" id="UP000435177"/>
    </source>
</evidence>
<accession>A0ABW9T379</accession>
<proteinExistence type="predicted"/>
<dbReference type="Gene3D" id="2.60.120.280">
    <property type="entry name" value="Regulatory protein AraC"/>
    <property type="match status" value="1"/>
</dbReference>
<evidence type="ECO:0000313" key="5">
    <source>
        <dbReference type="EMBL" id="MUG66911.1"/>
    </source>
</evidence>
<dbReference type="PROSITE" id="PS01124">
    <property type="entry name" value="HTH_ARAC_FAMILY_2"/>
    <property type="match status" value="1"/>
</dbReference>